<dbReference type="EMBL" id="LT630003">
    <property type="protein sequence ID" value="SET81563.1"/>
    <property type="molecule type" value="Genomic_DNA"/>
</dbReference>
<reference evidence="4 5" key="1">
    <citation type="submission" date="2016-10" db="EMBL/GenBank/DDBJ databases">
        <authorList>
            <person name="Varghese N."/>
            <person name="Submissions S."/>
        </authorList>
    </citation>
    <scope>NUCLEOTIDE SEQUENCE [LARGE SCALE GENOMIC DNA]</scope>
    <source>
        <strain evidence="4 5">ATCC 19403</strain>
    </source>
</reference>
<name>A0ABY1C926_9FIRM</name>
<feature type="signal peptide" evidence="2">
    <location>
        <begin position="1"/>
        <end position="28"/>
    </location>
</feature>
<gene>
    <name evidence="4" type="ORF">SAMN02745906_2138</name>
</gene>
<dbReference type="RefSeq" id="WP_100042312.1">
    <property type="nucleotide sequence ID" value="NZ_LT630003.1"/>
</dbReference>
<evidence type="ECO:0000313" key="4">
    <source>
        <dbReference type="EMBL" id="SET81563.1"/>
    </source>
</evidence>
<evidence type="ECO:0000259" key="3">
    <source>
        <dbReference type="SMART" id="SM00062"/>
    </source>
</evidence>
<organism evidence="4 5">
    <name type="scientific">Lacrimispora sphenoides JCM 1415</name>
    <dbReference type="NCBI Taxonomy" id="1297793"/>
    <lineage>
        <taxon>Bacteria</taxon>
        <taxon>Bacillati</taxon>
        <taxon>Bacillota</taxon>
        <taxon>Clostridia</taxon>
        <taxon>Lachnospirales</taxon>
        <taxon>Lachnospiraceae</taxon>
        <taxon>Lacrimispora</taxon>
    </lineage>
</organism>
<dbReference type="Proteomes" id="UP000198970">
    <property type="component" value="Chromosome I"/>
</dbReference>
<sequence length="305" mass="33265">MKGKQSALIITVLAAALWLSGCSTGKLADTKTAAQTDVKNEAASEVKTEAEANTNAEPIVLRCGVKQAHLPFSYTDDKGNLIGLEEDVVTEAFNRIDGYEVEIVGFDASPALFAALQAGSIDFGSGQYVASAARKETYKFPAQYYALSPMYLAGRKEDNLQTLSDIAGETLEFASTSYEKEIIDTYNAANPGKEINIVDTSGDTTAADNLQQIATNQRNVLLIYKSSYDTVQKDLNLENLTLSDEPVIVEDVYQVFNQSVPDEFIDKFDEALKSMFADGTLGKIAEKWTGENTIDQYKDLVIPVE</sequence>
<feature type="domain" description="Solute-binding protein family 3/N-terminal" evidence="3">
    <location>
        <begin position="60"/>
        <end position="292"/>
    </location>
</feature>
<dbReference type="Gene3D" id="3.40.190.10">
    <property type="entry name" value="Periplasmic binding protein-like II"/>
    <property type="match status" value="2"/>
</dbReference>
<dbReference type="PROSITE" id="PS51257">
    <property type="entry name" value="PROKAR_LIPOPROTEIN"/>
    <property type="match status" value="1"/>
</dbReference>
<dbReference type="PANTHER" id="PTHR35936">
    <property type="entry name" value="MEMBRANE-BOUND LYTIC MUREIN TRANSGLYCOSYLASE F"/>
    <property type="match status" value="1"/>
</dbReference>
<dbReference type="PANTHER" id="PTHR35936:SF38">
    <property type="entry name" value="GLUTAMINE-BINDING PERIPLASMIC PROTEIN"/>
    <property type="match status" value="1"/>
</dbReference>
<feature type="chain" id="PRO_5045109473" evidence="2">
    <location>
        <begin position="29"/>
        <end position="305"/>
    </location>
</feature>
<evidence type="ECO:0000256" key="1">
    <source>
        <dbReference type="ARBA" id="ARBA00022729"/>
    </source>
</evidence>
<evidence type="ECO:0000313" key="5">
    <source>
        <dbReference type="Proteomes" id="UP000198970"/>
    </source>
</evidence>
<dbReference type="SMART" id="SM00062">
    <property type="entry name" value="PBPb"/>
    <property type="match status" value="1"/>
</dbReference>
<dbReference type="Pfam" id="PF00497">
    <property type="entry name" value="SBP_bac_3"/>
    <property type="match status" value="1"/>
</dbReference>
<evidence type="ECO:0000256" key="2">
    <source>
        <dbReference type="SAM" id="SignalP"/>
    </source>
</evidence>
<dbReference type="InterPro" id="IPR001638">
    <property type="entry name" value="Solute-binding_3/MltF_N"/>
</dbReference>
<proteinExistence type="predicted"/>
<keyword evidence="5" id="KW-1185">Reference proteome</keyword>
<accession>A0ABY1C926</accession>
<dbReference type="SUPFAM" id="SSF53850">
    <property type="entry name" value="Periplasmic binding protein-like II"/>
    <property type="match status" value="1"/>
</dbReference>
<keyword evidence="1 2" id="KW-0732">Signal</keyword>
<protein>
    <submittedName>
        <fullName evidence="4">ABC-type amino acid transport substrate-binding protein</fullName>
    </submittedName>
</protein>